<evidence type="ECO:0000256" key="1">
    <source>
        <dbReference type="SAM" id="MobiDB-lite"/>
    </source>
</evidence>
<gene>
    <name evidence="2" type="ORF">PIB30_091233</name>
</gene>
<reference evidence="2 3" key="1">
    <citation type="journal article" date="2023" name="Plants (Basel)">
        <title>Bridging the Gap: Combining Genomics and Transcriptomics Approaches to Understand Stylosanthes scabra, an Orphan Legume from the Brazilian Caatinga.</title>
        <authorList>
            <person name="Ferreira-Neto J.R.C."/>
            <person name="da Silva M.D."/>
            <person name="Binneck E."/>
            <person name="de Melo N.F."/>
            <person name="da Silva R.H."/>
            <person name="de Melo A.L.T.M."/>
            <person name="Pandolfi V."/>
            <person name="Bustamante F.O."/>
            <person name="Brasileiro-Vidal A.C."/>
            <person name="Benko-Iseppon A.M."/>
        </authorList>
    </citation>
    <scope>NUCLEOTIDE SEQUENCE [LARGE SCALE GENOMIC DNA]</scope>
    <source>
        <tissue evidence="2">Leaves</tissue>
    </source>
</reference>
<dbReference type="Proteomes" id="UP001341840">
    <property type="component" value="Unassembled WGS sequence"/>
</dbReference>
<sequence length="120" mass="12626">MYSFMQNMQAGSTTASSAGMPSLMPPPPLQHGPESATDQPQPDGDRSLTMTQTIFDSFSIVFLISTAWPLVQLDSDGLAVDNGVGTNQISCSGVFNEGGASRIHASTWKVPSALAPPNQQ</sequence>
<protein>
    <submittedName>
        <fullName evidence="2">Uncharacterized protein</fullName>
    </submittedName>
</protein>
<evidence type="ECO:0000313" key="2">
    <source>
        <dbReference type="EMBL" id="MED6115505.1"/>
    </source>
</evidence>
<dbReference type="EMBL" id="JASCZI010001809">
    <property type="protein sequence ID" value="MED6115505.1"/>
    <property type="molecule type" value="Genomic_DNA"/>
</dbReference>
<name>A0ABU6QUV1_9FABA</name>
<organism evidence="2 3">
    <name type="scientific">Stylosanthes scabra</name>
    <dbReference type="NCBI Taxonomy" id="79078"/>
    <lineage>
        <taxon>Eukaryota</taxon>
        <taxon>Viridiplantae</taxon>
        <taxon>Streptophyta</taxon>
        <taxon>Embryophyta</taxon>
        <taxon>Tracheophyta</taxon>
        <taxon>Spermatophyta</taxon>
        <taxon>Magnoliopsida</taxon>
        <taxon>eudicotyledons</taxon>
        <taxon>Gunneridae</taxon>
        <taxon>Pentapetalae</taxon>
        <taxon>rosids</taxon>
        <taxon>fabids</taxon>
        <taxon>Fabales</taxon>
        <taxon>Fabaceae</taxon>
        <taxon>Papilionoideae</taxon>
        <taxon>50 kb inversion clade</taxon>
        <taxon>dalbergioids sensu lato</taxon>
        <taxon>Dalbergieae</taxon>
        <taxon>Pterocarpus clade</taxon>
        <taxon>Stylosanthes</taxon>
    </lineage>
</organism>
<keyword evidence="3" id="KW-1185">Reference proteome</keyword>
<proteinExistence type="predicted"/>
<feature type="region of interest" description="Disordered" evidence="1">
    <location>
        <begin position="12"/>
        <end position="48"/>
    </location>
</feature>
<evidence type="ECO:0000313" key="3">
    <source>
        <dbReference type="Proteomes" id="UP001341840"/>
    </source>
</evidence>
<comment type="caution">
    <text evidence="2">The sequence shown here is derived from an EMBL/GenBank/DDBJ whole genome shotgun (WGS) entry which is preliminary data.</text>
</comment>
<accession>A0ABU6QUV1</accession>